<dbReference type="InterPro" id="IPR001731">
    <property type="entry name" value="ALAD"/>
</dbReference>
<evidence type="ECO:0000256" key="2">
    <source>
        <dbReference type="ARBA" id="ARBA00004694"/>
    </source>
</evidence>
<evidence type="ECO:0000256" key="12">
    <source>
        <dbReference type="PIRSR" id="PIRSR001415-1"/>
    </source>
</evidence>
<feature type="binding site" evidence="13">
    <location>
        <position position="310"/>
    </location>
    <ligand>
        <name>5-aminolevulinate</name>
        <dbReference type="ChEBI" id="CHEBI:356416"/>
        <label>2</label>
    </ligand>
</feature>
<evidence type="ECO:0000256" key="3">
    <source>
        <dbReference type="ARBA" id="ARBA00008055"/>
    </source>
</evidence>
<dbReference type="Gene3D" id="3.20.20.70">
    <property type="entry name" value="Aldolase class I"/>
    <property type="match status" value="1"/>
</dbReference>
<gene>
    <name evidence="18" type="primary">hemB</name>
    <name evidence="18" type="ORF">CLVI_18740</name>
</gene>
<evidence type="ECO:0000256" key="11">
    <source>
        <dbReference type="ARBA" id="ARBA00047651"/>
    </source>
</evidence>
<keyword evidence="7" id="KW-0350">Heme biosynthesis</keyword>
<comment type="pathway">
    <text evidence="2">Porphyrin-containing compound metabolism; protoporphyrin-IX biosynthesis; coproporphyrinogen-III from 5-aminolevulinate: step 1/4.</text>
</comment>
<keyword evidence="14" id="KW-0479">Metal-binding</keyword>
<dbReference type="RefSeq" id="WP_106059850.1">
    <property type="nucleotide sequence ID" value="NZ_PVXQ01000018.1"/>
</dbReference>
<evidence type="ECO:0000256" key="16">
    <source>
        <dbReference type="RuleBase" id="RU000515"/>
    </source>
</evidence>
<feature type="binding site" evidence="13">
    <location>
        <position position="271"/>
    </location>
    <ligand>
        <name>5-aminolevulinate</name>
        <dbReference type="ChEBI" id="CHEBI:356416"/>
        <label>2</label>
    </ligand>
</feature>
<dbReference type="FunFam" id="3.20.20.70:FF:000019">
    <property type="entry name" value="Delta-aminolevulinic acid dehydratase"/>
    <property type="match status" value="1"/>
</dbReference>
<feature type="binding site" evidence="14">
    <location>
        <position position="119"/>
    </location>
    <ligand>
        <name>Zn(2+)</name>
        <dbReference type="ChEBI" id="CHEBI:29105"/>
        <note>catalytic</note>
    </ligand>
</feature>
<evidence type="ECO:0000313" key="18">
    <source>
        <dbReference type="EMBL" id="PRR82214.1"/>
    </source>
</evidence>
<dbReference type="PIRSF" id="PIRSF001415">
    <property type="entry name" value="Porphbilin_synth"/>
    <property type="match status" value="1"/>
</dbReference>
<evidence type="ECO:0000256" key="6">
    <source>
        <dbReference type="ARBA" id="ARBA00020771"/>
    </source>
</evidence>
<feature type="binding site" evidence="14">
    <location>
        <position position="127"/>
    </location>
    <ligand>
        <name>Zn(2+)</name>
        <dbReference type="ChEBI" id="CHEBI:29105"/>
        <note>catalytic</note>
    </ligand>
</feature>
<feature type="binding site" evidence="13">
    <location>
        <position position="214"/>
    </location>
    <ligand>
        <name>5-aminolevulinate</name>
        <dbReference type="ChEBI" id="CHEBI:356416"/>
        <label>1</label>
    </ligand>
</feature>
<reference evidence="18 19" key="1">
    <citation type="submission" date="2018-03" db="EMBL/GenBank/DDBJ databases">
        <title>Genome sequence of Clostridium vincentii DSM 10228.</title>
        <authorList>
            <person name="Poehlein A."/>
            <person name="Daniel R."/>
        </authorList>
    </citation>
    <scope>NUCLEOTIDE SEQUENCE [LARGE SCALE GENOMIC DNA]</scope>
    <source>
        <strain evidence="18 19">DSM 10228</strain>
    </source>
</reference>
<dbReference type="GO" id="GO:0006782">
    <property type="term" value="P:protoporphyrinogen IX biosynthetic process"/>
    <property type="evidence" value="ECO:0007669"/>
    <property type="project" value="UniProtKB-UniPathway"/>
</dbReference>
<dbReference type="OrthoDB" id="9805001at2"/>
<evidence type="ECO:0000256" key="7">
    <source>
        <dbReference type="ARBA" id="ARBA00023133"/>
    </source>
</evidence>
<evidence type="ECO:0000256" key="4">
    <source>
        <dbReference type="ARBA" id="ARBA00011823"/>
    </source>
</evidence>
<dbReference type="CDD" id="cd00384">
    <property type="entry name" value="ALAD_PBGS"/>
    <property type="match status" value="1"/>
</dbReference>
<sequence>MIHRGRRLRRNSVIRSMVRENSLSVDDFIYPIFVVEGKGKKESIPSMEGQFYYSVDRLNEEIKELVHLGINSVILFGLPDKKDELGSEAYAENGVVQRAVREIKKEFKQVLVVTDVCLCEYTSHGHCGVYENNEVDNDKTLELLGKIALSHAKAGVDIIAPSDMMDGRVGFIRNALDKQGFEDIAIMSYSVKFSSAFYGPFRDAAKSCPQFGDRKTYQMDFCNGREAIKEATWDVEEGADIIMVKPAMSYLDVVYSLKGKFNLPIAVYNVSGEYAMVKMAAKAGLIDEGKMIMETLYSMKRAGADIIITYFAKDAARIMRGEYIDNN</sequence>
<evidence type="ECO:0000256" key="14">
    <source>
        <dbReference type="PIRSR" id="PIRSR001415-3"/>
    </source>
</evidence>
<evidence type="ECO:0000256" key="1">
    <source>
        <dbReference type="ARBA" id="ARBA00001947"/>
    </source>
</evidence>
<feature type="active site" description="Schiff-base intermediate with substrate" evidence="12">
    <location>
        <position position="192"/>
    </location>
</feature>
<evidence type="ECO:0000256" key="9">
    <source>
        <dbReference type="ARBA" id="ARBA00023244"/>
    </source>
</evidence>
<keyword evidence="19" id="KW-1185">Reference proteome</keyword>
<dbReference type="SUPFAM" id="SSF51569">
    <property type="entry name" value="Aldolase"/>
    <property type="match status" value="1"/>
</dbReference>
<feature type="binding site" evidence="15">
    <location>
        <position position="230"/>
    </location>
    <ligand>
        <name>Mg(2+)</name>
        <dbReference type="ChEBI" id="CHEBI:18420"/>
    </ligand>
</feature>
<comment type="catalytic activity">
    <reaction evidence="11 16">
        <text>2 5-aminolevulinate = porphobilinogen + 2 H2O + H(+)</text>
        <dbReference type="Rhea" id="RHEA:24064"/>
        <dbReference type="ChEBI" id="CHEBI:15377"/>
        <dbReference type="ChEBI" id="CHEBI:15378"/>
        <dbReference type="ChEBI" id="CHEBI:58126"/>
        <dbReference type="ChEBI" id="CHEBI:356416"/>
        <dbReference type="EC" id="4.2.1.24"/>
    </reaction>
</comment>
<dbReference type="PROSITE" id="PS00169">
    <property type="entry name" value="D_ALA_DEHYDRATASE"/>
    <property type="match status" value="1"/>
</dbReference>
<feature type="binding site" evidence="14">
    <location>
        <position position="117"/>
    </location>
    <ligand>
        <name>Zn(2+)</name>
        <dbReference type="ChEBI" id="CHEBI:29105"/>
        <note>catalytic</note>
    </ligand>
</feature>
<dbReference type="PRINTS" id="PR00144">
    <property type="entry name" value="DALDHYDRTASE"/>
</dbReference>
<feature type="binding site" evidence="13">
    <location>
        <position position="202"/>
    </location>
    <ligand>
        <name>5-aminolevulinate</name>
        <dbReference type="ChEBI" id="CHEBI:356416"/>
        <label>1</label>
    </ligand>
</feature>
<dbReference type="EC" id="4.2.1.24" evidence="5 16"/>
<comment type="subunit">
    <text evidence="4 16">Homooctamer.</text>
</comment>
<dbReference type="InterPro" id="IPR013785">
    <property type="entry name" value="Aldolase_TIM"/>
</dbReference>
<dbReference type="PANTHER" id="PTHR11458">
    <property type="entry name" value="DELTA-AMINOLEVULINIC ACID DEHYDRATASE"/>
    <property type="match status" value="1"/>
</dbReference>
<keyword evidence="8 16" id="KW-0456">Lyase</keyword>
<comment type="function">
    <text evidence="10">Catalyzes an early step in the biosynthesis of tetrapyrroles. Binds two molecules of 5-aminolevulinate per subunit, each at a distinct site, and catalyzes their condensation to form porphobilinogen.</text>
</comment>
<comment type="similarity">
    <text evidence="3 17">Belongs to the ALAD family.</text>
</comment>
<evidence type="ECO:0000256" key="15">
    <source>
        <dbReference type="PIRSR" id="PIRSR001415-5"/>
    </source>
</evidence>
<comment type="caution">
    <text evidence="18">The sequence shown here is derived from an EMBL/GenBank/DDBJ whole genome shotgun (WGS) entry which is preliminary data.</text>
</comment>
<dbReference type="Proteomes" id="UP000239471">
    <property type="component" value="Unassembled WGS sequence"/>
</dbReference>
<name>A0A2T0BEC0_9CLOT</name>
<dbReference type="PANTHER" id="PTHR11458:SF0">
    <property type="entry name" value="DELTA-AMINOLEVULINIC ACID DEHYDRATASE"/>
    <property type="match status" value="1"/>
</dbReference>
<evidence type="ECO:0000256" key="10">
    <source>
        <dbReference type="ARBA" id="ARBA00025628"/>
    </source>
</evidence>
<dbReference type="GO" id="GO:0004655">
    <property type="term" value="F:porphobilinogen synthase activity"/>
    <property type="evidence" value="ECO:0007669"/>
    <property type="project" value="UniProtKB-EC"/>
</dbReference>
<keyword evidence="15" id="KW-0460">Magnesium</keyword>
<feature type="active site" description="Schiff-base intermediate with substrate" evidence="12">
    <location>
        <position position="245"/>
    </location>
</feature>
<evidence type="ECO:0000256" key="17">
    <source>
        <dbReference type="RuleBase" id="RU004161"/>
    </source>
</evidence>
<dbReference type="InterPro" id="IPR030656">
    <property type="entry name" value="ALAD_AS"/>
</dbReference>
<evidence type="ECO:0000313" key="19">
    <source>
        <dbReference type="Proteomes" id="UP000239471"/>
    </source>
</evidence>
<proteinExistence type="inferred from homology"/>
<dbReference type="GO" id="GO:0005829">
    <property type="term" value="C:cytosol"/>
    <property type="evidence" value="ECO:0007669"/>
    <property type="project" value="TreeGrafter"/>
</dbReference>
<keyword evidence="14" id="KW-0862">Zinc</keyword>
<keyword evidence="9 16" id="KW-0627">Porphyrin biosynthesis</keyword>
<dbReference type="SMART" id="SM01004">
    <property type="entry name" value="ALAD"/>
    <property type="match status" value="1"/>
</dbReference>
<dbReference type="Pfam" id="PF00490">
    <property type="entry name" value="ALAD"/>
    <property type="match status" value="1"/>
</dbReference>
<dbReference type="AlphaFoldDB" id="A0A2T0BEC0"/>
<dbReference type="UniPathway" id="UPA00251">
    <property type="reaction ID" value="UER00318"/>
</dbReference>
<accession>A0A2T0BEC0</accession>
<evidence type="ECO:0000256" key="13">
    <source>
        <dbReference type="PIRSR" id="PIRSR001415-2"/>
    </source>
</evidence>
<evidence type="ECO:0000256" key="8">
    <source>
        <dbReference type="ARBA" id="ARBA00023239"/>
    </source>
</evidence>
<protein>
    <recommendedName>
        <fullName evidence="6 16">Delta-aminolevulinic acid dehydratase</fullName>
        <ecNumber evidence="5 16">4.2.1.24</ecNumber>
    </recommendedName>
</protein>
<organism evidence="18 19">
    <name type="scientific">Clostridium vincentii</name>
    <dbReference type="NCBI Taxonomy" id="52704"/>
    <lineage>
        <taxon>Bacteria</taxon>
        <taxon>Bacillati</taxon>
        <taxon>Bacillota</taxon>
        <taxon>Clostridia</taxon>
        <taxon>Eubacteriales</taxon>
        <taxon>Clostridiaceae</taxon>
        <taxon>Clostridium</taxon>
    </lineage>
</organism>
<evidence type="ECO:0000256" key="5">
    <source>
        <dbReference type="ARBA" id="ARBA00012053"/>
    </source>
</evidence>
<dbReference type="NCBIfam" id="NF006762">
    <property type="entry name" value="PRK09283.1"/>
    <property type="match status" value="1"/>
</dbReference>
<comment type="cofactor">
    <cofactor evidence="1">
        <name>Zn(2+)</name>
        <dbReference type="ChEBI" id="CHEBI:29105"/>
    </cofactor>
</comment>
<dbReference type="GO" id="GO:0008270">
    <property type="term" value="F:zinc ion binding"/>
    <property type="evidence" value="ECO:0007669"/>
    <property type="project" value="TreeGrafter"/>
</dbReference>
<dbReference type="EMBL" id="PVXQ01000018">
    <property type="protein sequence ID" value="PRR82214.1"/>
    <property type="molecule type" value="Genomic_DNA"/>
</dbReference>